<dbReference type="CDD" id="cd12797">
    <property type="entry name" value="M23_peptidase"/>
    <property type="match status" value="1"/>
</dbReference>
<feature type="domain" description="M23ase beta-sheet core" evidence="1">
    <location>
        <begin position="184"/>
        <end position="282"/>
    </location>
</feature>
<protein>
    <recommendedName>
        <fullName evidence="1">M23ase beta-sheet core domain-containing protein</fullName>
    </recommendedName>
</protein>
<organism evidence="2 3">
    <name type="scientific">Falsigemmobacter faecalis</name>
    <dbReference type="NCBI Taxonomy" id="2488730"/>
    <lineage>
        <taxon>Bacteria</taxon>
        <taxon>Pseudomonadati</taxon>
        <taxon>Pseudomonadota</taxon>
        <taxon>Alphaproteobacteria</taxon>
        <taxon>Rhodobacterales</taxon>
        <taxon>Paracoccaceae</taxon>
        <taxon>Falsigemmobacter</taxon>
    </lineage>
</organism>
<evidence type="ECO:0000313" key="3">
    <source>
        <dbReference type="Proteomes" id="UP000282125"/>
    </source>
</evidence>
<proteinExistence type="predicted"/>
<gene>
    <name evidence="2" type="ORF">EG244_04320</name>
</gene>
<dbReference type="Gene3D" id="2.70.70.10">
    <property type="entry name" value="Glucose Permease (Domain IIA)"/>
    <property type="match status" value="1"/>
</dbReference>
<dbReference type="InterPro" id="IPR011055">
    <property type="entry name" value="Dup_hybrid_motif"/>
</dbReference>
<dbReference type="EMBL" id="RRAZ01000005">
    <property type="protein sequence ID" value="RRH76841.1"/>
    <property type="molecule type" value="Genomic_DNA"/>
</dbReference>
<dbReference type="SUPFAM" id="SSF51261">
    <property type="entry name" value="Duplicated hybrid motif"/>
    <property type="match status" value="1"/>
</dbReference>
<keyword evidence="3" id="KW-1185">Reference proteome</keyword>
<dbReference type="Pfam" id="PF01551">
    <property type="entry name" value="Peptidase_M23"/>
    <property type="match status" value="1"/>
</dbReference>
<dbReference type="GO" id="GO:0004222">
    <property type="term" value="F:metalloendopeptidase activity"/>
    <property type="evidence" value="ECO:0007669"/>
    <property type="project" value="TreeGrafter"/>
</dbReference>
<evidence type="ECO:0000313" key="2">
    <source>
        <dbReference type="EMBL" id="RRH76841.1"/>
    </source>
</evidence>
<dbReference type="InterPro" id="IPR050570">
    <property type="entry name" value="Cell_wall_metabolism_enzyme"/>
</dbReference>
<reference evidence="2 3" key="1">
    <citation type="submission" date="2018-11" db="EMBL/GenBank/DDBJ databases">
        <title>Gemmobacter sp. nov., YIM 102744-1 draft genome.</title>
        <authorList>
            <person name="Li G."/>
            <person name="Jiang Y."/>
        </authorList>
    </citation>
    <scope>NUCLEOTIDE SEQUENCE [LARGE SCALE GENOMIC DNA]</scope>
    <source>
        <strain evidence="2 3">YIM 102744-1</strain>
    </source>
</reference>
<dbReference type="PANTHER" id="PTHR21666:SF285">
    <property type="entry name" value="M23 FAMILY METALLOPEPTIDASE"/>
    <property type="match status" value="1"/>
</dbReference>
<dbReference type="InterPro" id="IPR016047">
    <property type="entry name" value="M23ase_b-sheet_dom"/>
</dbReference>
<accession>A0A3P3DRQ2</accession>
<dbReference type="PANTHER" id="PTHR21666">
    <property type="entry name" value="PEPTIDASE-RELATED"/>
    <property type="match status" value="1"/>
</dbReference>
<evidence type="ECO:0000259" key="1">
    <source>
        <dbReference type="Pfam" id="PF01551"/>
    </source>
</evidence>
<dbReference type="Proteomes" id="UP000282125">
    <property type="component" value="Unassembled WGS sequence"/>
</dbReference>
<dbReference type="AlphaFoldDB" id="A0A3P3DRQ2"/>
<name>A0A3P3DRQ2_9RHOB</name>
<sequence length="323" mass="34981">MCVSCPDQPCRGRPAPSCQIKARRATLRHSLPEEMRMTEVLPDVADLYTALLQSGVAPEKLEALIGASSAAVQARLAQVDQGVLRAILRKAAGGEAVPGVTKLKAWLSTAEVQPVVRPLPDHSNARLLRADGSDPSMPEYSDRAFDAWFEALQLPYGTGPRGEKRSCYASDQFADAASPERRQVHLGIDIFAPALTPVYAPLPGVVRSVSYNADPLDYGHTLILEHDGGGLPFFTLYGHLADTLPSLVQPGDSIEAGQPIAHFGDWHENGGWSPHLHFQIMSDLLEQSGNFFGVGHESLMAVWDDICPDPGLLLRLPEGLRRA</sequence>
<comment type="caution">
    <text evidence="2">The sequence shown here is derived from an EMBL/GenBank/DDBJ whole genome shotgun (WGS) entry which is preliminary data.</text>
</comment>